<accession>A0A0A9FV69</accession>
<sequence>MHFYLESLHRNLISVLKMKLHLFLFVFTLVGQLLRYSQHAQMMFHLVFSGYEKFYLYPLRPFINDDSLEMTLAILRGKIEHNNSFV</sequence>
<keyword evidence="1" id="KW-0812">Transmembrane</keyword>
<dbReference type="AlphaFoldDB" id="A0A0A9FV69"/>
<feature type="transmembrane region" description="Helical" evidence="1">
    <location>
        <begin position="20"/>
        <end position="36"/>
    </location>
</feature>
<evidence type="ECO:0000313" key="2">
    <source>
        <dbReference type="EMBL" id="JAE15104.1"/>
    </source>
</evidence>
<reference evidence="2" key="1">
    <citation type="submission" date="2014-09" db="EMBL/GenBank/DDBJ databases">
        <authorList>
            <person name="Magalhaes I.L.F."/>
            <person name="Oliveira U."/>
            <person name="Santos F.R."/>
            <person name="Vidigal T.H.D.A."/>
            <person name="Brescovit A.D."/>
            <person name="Santos A.J."/>
        </authorList>
    </citation>
    <scope>NUCLEOTIDE SEQUENCE</scope>
    <source>
        <tissue evidence="2">Shoot tissue taken approximately 20 cm above the soil surface</tissue>
    </source>
</reference>
<name>A0A0A9FV69_ARUDO</name>
<keyword evidence="1" id="KW-1133">Transmembrane helix</keyword>
<keyword evidence="1" id="KW-0472">Membrane</keyword>
<dbReference type="EMBL" id="GBRH01182792">
    <property type="protein sequence ID" value="JAE15104.1"/>
    <property type="molecule type" value="Transcribed_RNA"/>
</dbReference>
<protein>
    <submittedName>
        <fullName evidence="2">Uncharacterized protein</fullName>
    </submittedName>
</protein>
<reference evidence="2" key="2">
    <citation type="journal article" date="2015" name="Data Brief">
        <title>Shoot transcriptome of the giant reed, Arundo donax.</title>
        <authorList>
            <person name="Barrero R.A."/>
            <person name="Guerrero F.D."/>
            <person name="Moolhuijzen P."/>
            <person name="Goolsby J.A."/>
            <person name="Tidwell J."/>
            <person name="Bellgard S.E."/>
            <person name="Bellgard M.I."/>
        </authorList>
    </citation>
    <scope>NUCLEOTIDE SEQUENCE</scope>
    <source>
        <tissue evidence="2">Shoot tissue taken approximately 20 cm above the soil surface</tissue>
    </source>
</reference>
<organism evidence="2">
    <name type="scientific">Arundo donax</name>
    <name type="common">Giant reed</name>
    <name type="synonym">Donax arundinaceus</name>
    <dbReference type="NCBI Taxonomy" id="35708"/>
    <lineage>
        <taxon>Eukaryota</taxon>
        <taxon>Viridiplantae</taxon>
        <taxon>Streptophyta</taxon>
        <taxon>Embryophyta</taxon>
        <taxon>Tracheophyta</taxon>
        <taxon>Spermatophyta</taxon>
        <taxon>Magnoliopsida</taxon>
        <taxon>Liliopsida</taxon>
        <taxon>Poales</taxon>
        <taxon>Poaceae</taxon>
        <taxon>PACMAD clade</taxon>
        <taxon>Arundinoideae</taxon>
        <taxon>Arundineae</taxon>
        <taxon>Arundo</taxon>
    </lineage>
</organism>
<proteinExistence type="predicted"/>
<evidence type="ECO:0000256" key="1">
    <source>
        <dbReference type="SAM" id="Phobius"/>
    </source>
</evidence>